<dbReference type="AlphaFoldDB" id="A0A9D9IYH6"/>
<sequence>MHRVGLLSTAYLPPVSYFTVMAKYGAVSIEACENFQKQSYRTRARIASSSGTEYISVPILKGEGHKRPISEIEIDYKRDWVLSHKRALMSCYGSAPFYIYYKDDIFSVLDSRPRFLLDLNTSLTRVLAGLLGIRCEIRFTDSYVAPAAVASGVVPGVVSAVVPGVVSAAAPASASSGVVHAAAASDAVVASASSDAGDAGVGAGAFADAVVASASSDAADAGVGAGAFADAGAFPNTGVSANVGASSDANDLLHTDTAFNAGATLQDSTSLHDDTVLQDDGRASIDFRYCIHPKRPLPTGFLKGGEYYQVFADRLGFIPDLSAVDLLFNEGPNAISFLK</sequence>
<organism evidence="1 2">
    <name type="scientific">Candidatus Merdivivens faecigallinarum</name>
    <dbReference type="NCBI Taxonomy" id="2840871"/>
    <lineage>
        <taxon>Bacteria</taxon>
        <taxon>Pseudomonadati</taxon>
        <taxon>Bacteroidota</taxon>
        <taxon>Bacteroidia</taxon>
        <taxon>Bacteroidales</taxon>
        <taxon>Muribaculaceae</taxon>
        <taxon>Muribaculaceae incertae sedis</taxon>
        <taxon>Candidatus Merdivivens</taxon>
    </lineage>
</organism>
<reference evidence="1" key="1">
    <citation type="submission" date="2020-10" db="EMBL/GenBank/DDBJ databases">
        <authorList>
            <person name="Gilroy R."/>
        </authorList>
    </citation>
    <scope>NUCLEOTIDE SEQUENCE</scope>
    <source>
        <strain evidence="1">B3-2255</strain>
    </source>
</reference>
<comment type="caution">
    <text evidence="1">The sequence shown here is derived from an EMBL/GenBank/DDBJ whole genome shotgun (WGS) entry which is preliminary data.</text>
</comment>
<protein>
    <submittedName>
        <fullName evidence="1">WbqC family protein</fullName>
    </submittedName>
</protein>
<evidence type="ECO:0000313" key="2">
    <source>
        <dbReference type="Proteomes" id="UP000823772"/>
    </source>
</evidence>
<dbReference type="Pfam" id="PF08889">
    <property type="entry name" value="WbqC"/>
    <property type="match status" value="1"/>
</dbReference>
<name>A0A9D9IYH6_9BACT</name>
<dbReference type="InterPro" id="IPR014985">
    <property type="entry name" value="WbqC"/>
</dbReference>
<dbReference type="EMBL" id="JADILY010000056">
    <property type="protein sequence ID" value="MBO8481447.1"/>
    <property type="molecule type" value="Genomic_DNA"/>
</dbReference>
<evidence type="ECO:0000313" key="1">
    <source>
        <dbReference type="EMBL" id="MBO8481447.1"/>
    </source>
</evidence>
<accession>A0A9D9IYH6</accession>
<proteinExistence type="predicted"/>
<reference evidence="1" key="2">
    <citation type="journal article" date="2021" name="PeerJ">
        <title>Extensive microbial diversity within the chicken gut microbiome revealed by metagenomics and culture.</title>
        <authorList>
            <person name="Gilroy R."/>
            <person name="Ravi A."/>
            <person name="Getino M."/>
            <person name="Pursley I."/>
            <person name="Horton D.L."/>
            <person name="Alikhan N.F."/>
            <person name="Baker D."/>
            <person name="Gharbi K."/>
            <person name="Hall N."/>
            <person name="Watson M."/>
            <person name="Adriaenssens E.M."/>
            <person name="Foster-Nyarko E."/>
            <person name="Jarju S."/>
            <person name="Secka A."/>
            <person name="Antonio M."/>
            <person name="Oren A."/>
            <person name="Chaudhuri R.R."/>
            <person name="La Ragione R."/>
            <person name="Hildebrand F."/>
            <person name="Pallen M.J."/>
        </authorList>
    </citation>
    <scope>NUCLEOTIDE SEQUENCE</scope>
    <source>
        <strain evidence="1">B3-2255</strain>
    </source>
</reference>
<gene>
    <name evidence="1" type="ORF">IAC87_02745</name>
</gene>
<dbReference type="Proteomes" id="UP000823772">
    <property type="component" value="Unassembled WGS sequence"/>
</dbReference>